<proteinExistence type="predicted"/>
<evidence type="ECO:0000313" key="1">
    <source>
        <dbReference type="EMBL" id="CAB4150121.1"/>
    </source>
</evidence>
<protein>
    <submittedName>
        <fullName evidence="1">Uncharacterized protein</fullName>
    </submittedName>
</protein>
<organism evidence="1">
    <name type="scientific">uncultured Caudovirales phage</name>
    <dbReference type="NCBI Taxonomy" id="2100421"/>
    <lineage>
        <taxon>Viruses</taxon>
        <taxon>Duplodnaviria</taxon>
        <taxon>Heunggongvirae</taxon>
        <taxon>Uroviricota</taxon>
        <taxon>Caudoviricetes</taxon>
        <taxon>Peduoviridae</taxon>
        <taxon>Maltschvirus</taxon>
        <taxon>Maltschvirus maltsch</taxon>
    </lineage>
</organism>
<name>A0A6J5MVY5_9CAUD</name>
<reference evidence="1" key="1">
    <citation type="submission" date="2020-04" db="EMBL/GenBank/DDBJ databases">
        <authorList>
            <person name="Chiriac C."/>
            <person name="Salcher M."/>
            <person name="Ghai R."/>
            <person name="Kavagutti S V."/>
        </authorList>
    </citation>
    <scope>NUCLEOTIDE SEQUENCE</scope>
</reference>
<accession>A0A6J5MVY5</accession>
<gene>
    <name evidence="1" type="ORF">UFOVP562_8</name>
</gene>
<sequence length="71" mass="7826">MELEHRIIKLELKVDGHAEELKKLQDISLDLRNSLAGIEKTLAQIKYLAMGAVAVVVAQSVGIDKAINLFL</sequence>
<dbReference type="EMBL" id="LR796537">
    <property type="protein sequence ID" value="CAB4150121.1"/>
    <property type="molecule type" value="Genomic_DNA"/>
</dbReference>